<evidence type="ECO:0000256" key="9">
    <source>
        <dbReference type="ARBA" id="ARBA00030254"/>
    </source>
</evidence>
<dbReference type="GO" id="GO:0005737">
    <property type="term" value="C:cytoplasm"/>
    <property type="evidence" value="ECO:0007669"/>
    <property type="project" value="UniProtKB-SubCell"/>
</dbReference>
<keyword evidence="7" id="KW-0650">Protein phosphatase inhibitor</keyword>
<gene>
    <name evidence="11" type="ORF">F7725_003110</name>
</gene>
<comment type="subcellular location">
    <subcellularLocation>
        <location evidence="2">Cytoplasm</location>
    </subcellularLocation>
</comment>
<evidence type="ECO:0000313" key="12">
    <source>
        <dbReference type="Proteomes" id="UP000518266"/>
    </source>
</evidence>
<evidence type="ECO:0000256" key="6">
    <source>
        <dbReference type="ARBA" id="ARBA00022553"/>
    </source>
</evidence>
<reference evidence="11 12" key="1">
    <citation type="submission" date="2020-03" db="EMBL/GenBank/DDBJ databases">
        <title>Dissostichus mawsoni Genome sequencing and assembly.</title>
        <authorList>
            <person name="Park H."/>
        </authorList>
    </citation>
    <scope>NUCLEOTIDE SEQUENCE [LARGE SCALE GENOMIC DNA]</scope>
    <source>
        <strain evidence="11">DM0001</strain>
        <tissue evidence="11">Muscle</tissue>
    </source>
</reference>
<keyword evidence="6" id="KW-0597">Phosphoprotein</keyword>
<dbReference type="InterPro" id="IPR008466">
    <property type="entry name" value="PPP1R1A/B/C"/>
</dbReference>
<comment type="function">
    <text evidence="1">Inhibitor of protein-phosphatase 1.</text>
</comment>
<feature type="compositionally biased region" description="Basic and acidic residues" evidence="10">
    <location>
        <begin position="411"/>
        <end position="431"/>
    </location>
</feature>
<evidence type="ECO:0000256" key="1">
    <source>
        <dbReference type="ARBA" id="ARBA00002900"/>
    </source>
</evidence>
<proteinExistence type="inferred from homology"/>
<dbReference type="GO" id="GO:0004864">
    <property type="term" value="F:protein phosphatase inhibitor activity"/>
    <property type="evidence" value="ECO:0007669"/>
    <property type="project" value="UniProtKB-KW"/>
</dbReference>
<dbReference type="Proteomes" id="UP000518266">
    <property type="component" value="Unassembled WGS sequence"/>
</dbReference>
<feature type="region of interest" description="Disordered" evidence="10">
    <location>
        <begin position="328"/>
        <end position="360"/>
    </location>
</feature>
<dbReference type="GO" id="GO:0035556">
    <property type="term" value="P:intracellular signal transduction"/>
    <property type="evidence" value="ECO:0007669"/>
    <property type="project" value="TreeGrafter"/>
</dbReference>
<comment type="similarity">
    <text evidence="3">Belongs to the protein phosphatase inhibitor 1 family.</text>
</comment>
<feature type="compositionally biased region" description="Acidic residues" evidence="10">
    <location>
        <begin position="437"/>
        <end position="452"/>
    </location>
</feature>
<dbReference type="OrthoDB" id="9946890at2759"/>
<sequence>MRRKGGFAIDDRRLELAGAGRGAQDLGGGMGSKGASSFTASQIRALSYLSCTKEGGDAAAREGMMLLNKSQTTFSDKSSGDGAEDGGAGGGLCGAFTMNPHQREGSYCTSPVWEWAVKRVCQAPTIGTREDLRTEIFILVCSPRQCGPNCSIRKLHLSSRLVLAAVETNLIWEQDAFPHLRTCFIHSSCTGSIASEKERKGENRRGAGPLRKFPSTSKEVLVIFGRDPYFLLGVRPPGSKAMEPSVSTQVEEKPKERKKIQFAVTTEVEEKPKERKKIQFAMSSEDEDEPKERKIHFNMPASVPSNLDPRQVEMIRRRRPTPATLFRVADHSSPEDDQSTHQWVVGENGVLKPKRVNPNVYQPPSLRAVQKMAEAHMQHLGVYPPLEDPCEGEEEDDDWQGEDTSPTQAADHTETTTEQSDKFSGVRETAKEIQAAQEEEREEEDEDEEKETTEENRRGNK</sequence>
<feature type="compositionally biased region" description="Acidic residues" evidence="10">
    <location>
        <begin position="388"/>
        <end position="401"/>
    </location>
</feature>
<keyword evidence="12" id="KW-1185">Reference proteome</keyword>
<dbReference type="Pfam" id="PF05395">
    <property type="entry name" value="DARPP-32"/>
    <property type="match status" value="1"/>
</dbReference>
<comment type="caution">
    <text evidence="11">The sequence shown here is derived from an EMBL/GenBank/DDBJ whole genome shotgun (WGS) entry which is preliminary data.</text>
</comment>
<dbReference type="PANTHER" id="PTHR15417">
    <property type="entry name" value="PROTEIN PHOSPHATASE INHIBITOR AND DOPAMINE- AND CAMP-REGULATED NEURONAL PHOSPHOPROTEIN"/>
    <property type="match status" value="1"/>
</dbReference>
<accession>A0A7J5Y9A1</accession>
<evidence type="ECO:0000256" key="2">
    <source>
        <dbReference type="ARBA" id="ARBA00004496"/>
    </source>
</evidence>
<keyword evidence="5" id="KW-0963">Cytoplasm</keyword>
<protein>
    <recommendedName>
        <fullName evidence="4">Protein phosphatase 1 regulatory subunit 1B</fullName>
    </recommendedName>
    <alternativeName>
        <fullName evidence="8">DARPP-32</fullName>
    </alternativeName>
    <alternativeName>
        <fullName evidence="9">Dopamine- and cAMP-regulated neuronal phosphoprotein</fullName>
    </alternativeName>
</protein>
<evidence type="ECO:0000256" key="3">
    <source>
        <dbReference type="ARBA" id="ARBA00007775"/>
    </source>
</evidence>
<evidence type="ECO:0000256" key="7">
    <source>
        <dbReference type="ARBA" id="ARBA00023272"/>
    </source>
</evidence>
<evidence type="ECO:0000256" key="4">
    <source>
        <dbReference type="ARBA" id="ARBA00020090"/>
    </source>
</evidence>
<dbReference type="EMBL" id="JAAKFY010000014">
    <property type="protein sequence ID" value="KAF3846032.1"/>
    <property type="molecule type" value="Genomic_DNA"/>
</dbReference>
<evidence type="ECO:0000256" key="5">
    <source>
        <dbReference type="ARBA" id="ARBA00022490"/>
    </source>
</evidence>
<organism evidence="11 12">
    <name type="scientific">Dissostichus mawsoni</name>
    <name type="common">Antarctic cod</name>
    <dbReference type="NCBI Taxonomy" id="36200"/>
    <lineage>
        <taxon>Eukaryota</taxon>
        <taxon>Metazoa</taxon>
        <taxon>Chordata</taxon>
        <taxon>Craniata</taxon>
        <taxon>Vertebrata</taxon>
        <taxon>Euteleostomi</taxon>
        <taxon>Actinopterygii</taxon>
        <taxon>Neopterygii</taxon>
        <taxon>Teleostei</taxon>
        <taxon>Neoteleostei</taxon>
        <taxon>Acanthomorphata</taxon>
        <taxon>Eupercaria</taxon>
        <taxon>Perciformes</taxon>
        <taxon>Notothenioidei</taxon>
        <taxon>Nototheniidae</taxon>
        <taxon>Dissostichus</taxon>
    </lineage>
</organism>
<evidence type="ECO:0000313" key="11">
    <source>
        <dbReference type="EMBL" id="KAF3846032.1"/>
    </source>
</evidence>
<dbReference type="AlphaFoldDB" id="A0A7J5Y9A1"/>
<evidence type="ECO:0000256" key="8">
    <source>
        <dbReference type="ARBA" id="ARBA00029874"/>
    </source>
</evidence>
<evidence type="ECO:0000256" key="10">
    <source>
        <dbReference type="SAM" id="MobiDB-lite"/>
    </source>
</evidence>
<name>A0A7J5Y9A1_DISMA</name>
<feature type="region of interest" description="Disordered" evidence="10">
    <location>
        <begin position="379"/>
        <end position="461"/>
    </location>
</feature>
<dbReference type="PANTHER" id="PTHR15417:SF2">
    <property type="entry name" value="PROTEIN PHOSPHATASE 1 REGULATORY SUBUNIT 1B"/>
    <property type="match status" value="1"/>
</dbReference>